<dbReference type="PANTHER" id="PTHR24171">
    <property type="entry name" value="ANKYRIN REPEAT DOMAIN-CONTAINING PROTEIN 39-RELATED"/>
    <property type="match status" value="1"/>
</dbReference>
<dbReference type="PANTHER" id="PTHR24171:SF9">
    <property type="entry name" value="ANKYRIN REPEAT DOMAIN-CONTAINING PROTEIN 39"/>
    <property type="match status" value="1"/>
</dbReference>
<keyword evidence="6" id="KW-1185">Reference proteome</keyword>
<dbReference type="AlphaFoldDB" id="A0A3N4LJI6"/>
<evidence type="ECO:0000256" key="4">
    <source>
        <dbReference type="SAM" id="SignalP"/>
    </source>
</evidence>
<reference evidence="5 6" key="1">
    <citation type="journal article" date="2018" name="Nat. Ecol. Evol.">
        <title>Pezizomycetes genomes reveal the molecular basis of ectomycorrhizal truffle lifestyle.</title>
        <authorList>
            <person name="Murat C."/>
            <person name="Payen T."/>
            <person name="Noel B."/>
            <person name="Kuo A."/>
            <person name="Morin E."/>
            <person name="Chen J."/>
            <person name="Kohler A."/>
            <person name="Krizsan K."/>
            <person name="Balestrini R."/>
            <person name="Da Silva C."/>
            <person name="Montanini B."/>
            <person name="Hainaut M."/>
            <person name="Levati E."/>
            <person name="Barry K.W."/>
            <person name="Belfiori B."/>
            <person name="Cichocki N."/>
            <person name="Clum A."/>
            <person name="Dockter R.B."/>
            <person name="Fauchery L."/>
            <person name="Guy J."/>
            <person name="Iotti M."/>
            <person name="Le Tacon F."/>
            <person name="Lindquist E.A."/>
            <person name="Lipzen A."/>
            <person name="Malagnac F."/>
            <person name="Mello A."/>
            <person name="Molinier V."/>
            <person name="Miyauchi S."/>
            <person name="Poulain J."/>
            <person name="Riccioni C."/>
            <person name="Rubini A."/>
            <person name="Sitrit Y."/>
            <person name="Splivallo R."/>
            <person name="Traeger S."/>
            <person name="Wang M."/>
            <person name="Zifcakova L."/>
            <person name="Wipf D."/>
            <person name="Zambonelli A."/>
            <person name="Paolocci F."/>
            <person name="Nowrousian M."/>
            <person name="Ottonello S."/>
            <person name="Baldrian P."/>
            <person name="Spatafora J.W."/>
            <person name="Henrissat B."/>
            <person name="Nagy L.G."/>
            <person name="Aury J.M."/>
            <person name="Wincker P."/>
            <person name="Grigoriev I.V."/>
            <person name="Bonfante P."/>
            <person name="Martin F.M."/>
        </authorList>
    </citation>
    <scope>NUCLEOTIDE SEQUENCE [LARGE SCALE GENOMIC DNA]</scope>
    <source>
        <strain evidence="5 6">ATCC MYA-4762</strain>
    </source>
</reference>
<sequence>MSMSLAVIMVLSLVTLLLGQGVDINLTGGKYGTALGVAAYRGKQEIAKFFLDRGANPDLTNYEGLRPRDLAEQEGNQHISDLLDSKCVYMYAGCDVHGMYYGLERDF</sequence>
<dbReference type="Proteomes" id="UP000267821">
    <property type="component" value="Unassembled WGS sequence"/>
</dbReference>
<dbReference type="PROSITE" id="PS50088">
    <property type="entry name" value="ANK_REPEAT"/>
    <property type="match status" value="1"/>
</dbReference>
<dbReference type="EMBL" id="ML121556">
    <property type="protein sequence ID" value="RPB21868.1"/>
    <property type="molecule type" value="Genomic_DNA"/>
</dbReference>
<organism evidence="5 6">
    <name type="scientific">Terfezia boudieri ATCC MYA-4762</name>
    <dbReference type="NCBI Taxonomy" id="1051890"/>
    <lineage>
        <taxon>Eukaryota</taxon>
        <taxon>Fungi</taxon>
        <taxon>Dikarya</taxon>
        <taxon>Ascomycota</taxon>
        <taxon>Pezizomycotina</taxon>
        <taxon>Pezizomycetes</taxon>
        <taxon>Pezizales</taxon>
        <taxon>Pezizaceae</taxon>
        <taxon>Terfezia</taxon>
    </lineage>
</organism>
<dbReference type="InterPro" id="IPR036770">
    <property type="entry name" value="Ankyrin_rpt-contain_sf"/>
</dbReference>
<dbReference type="Gene3D" id="1.25.40.20">
    <property type="entry name" value="Ankyrin repeat-containing domain"/>
    <property type="match status" value="1"/>
</dbReference>
<dbReference type="STRING" id="1051890.A0A3N4LJI6"/>
<feature type="signal peptide" evidence="4">
    <location>
        <begin position="1"/>
        <end position="19"/>
    </location>
</feature>
<feature type="repeat" description="ANK" evidence="3">
    <location>
        <begin position="30"/>
        <end position="62"/>
    </location>
</feature>
<evidence type="ECO:0000313" key="5">
    <source>
        <dbReference type="EMBL" id="RPB21868.1"/>
    </source>
</evidence>
<dbReference type="OrthoDB" id="4772757at2759"/>
<evidence type="ECO:0000256" key="3">
    <source>
        <dbReference type="PROSITE-ProRule" id="PRU00023"/>
    </source>
</evidence>
<accession>A0A3N4LJI6</accession>
<feature type="chain" id="PRO_5018163769" evidence="4">
    <location>
        <begin position="20"/>
        <end position="107"/>
    </location>
</feature>
<keyword evidence="1" id="KW-0677">Repeat</keyword>
<protein>
    <submittedName>
        <fullName evidence="5">Uncharacterized protein</fullName>
    </submittedName>
</protein>
<dbReference type="InParanoid" id="A0A3N4LJI6"/>
<keyword evidence="4" id="KW-0732">Signal</keyword>
<evidence type="ECO:0000313" key="6">
    <source>
        <dbReference type="Proteomes" id="UP000267821"/>
    </source>
</evidence>
<proteinExistence type="predicted"/>
<name>A0A3N4LJI6_9PEZI</name>
<dbReference type="Pfam" id="PF12796">
    <property type="entry name" value="Ank_2"/>
    <property type="match status" value="1"/>
</dbReference>
<evidence type="ECO:0000256" key="2">
    <source>
        <dbReference type="ARBA" id="ARBA00023043"/>
    </source>
</evidence>
<dbReference type="SUPFAM" id="SSF48403">
    <property type="entry name" value="Ankyrin repeat"/>
    <property type="match status" value="1"/>
</dbReference>
<keyword evidence="2 3" id="KW-0040">ANK repeat</keyword>
<gene>
    <name evidence="5" type="ORF">L211DRAFT_840223</name>
</gene>
<evidence type="ECO:0000256" key="1">
    <source>
        <dbReference type="ARBA" id="ARBA00022737"/>
    </source>
</evidence>
<dbReference type="InterPro" id="IPR002110">
    <property type="entry name" value="Ankyrin_rpt"/>
</dbReference>